<feature type="binding site" evidence="8">
    <location>
        <position position="509"/>
    </location>
    <ligand>
        <name>Mg(2+)</name>
        <dbReference type="ChEBI" id="CHEBI:18420"/>
    </ligand>
</feature>
<evidence type="ECO:0000259" key="12">
    <source>
        <dbReference type="Pfam" id="PF02776"/>
    </source>
</evidence>
<dbReference type="GO" id="GO:0005634">
    <property type="term" value="C:nucleus"/>
    <property type="evidence" value="ECO:0007669"/>
    <property type="project" value="TreeGrafter"/>
</dbReference>
<name>A0A1G4MEG7_LACFM</name>
<feature type="binding site" evidence="8">
    <location>
        <position position="538"/>
    </location>
    <ligand>
        <name>Mg(2+)</name>
        <dbReference type="ChEBI" id="CHEBI:18420"/>
    </ligand>
</feature>
<feature type="binding site" evidence="8">
    <location>
        <position position="536"/>
    </location>
    <ligand>
        <name>Mg(2+)</name>
        <dbReference type="ChEBI" id="CHEBI:18420"/>
    </ligand>
</feature>
<evidence type="ECO:0000313" key="14">
    <source>
        <dbReference type="Proteomes" id="UP000190831"/>
    </source>
</evidence>
<reference evidence="14" key="1">
    <citation type="submission" date="2016-03" db="EMBL/GenBank/DDBJ databases">
        <authorList>
            <person name="Devillers H."/>
        </authorList>
    </citation>
    <scope>NUCLEOTIDE SEQUENCE [LARGE SCALE GENOMIC DNA]</scope>
</reference>
<evidence type="ECO:0000256" key="7">
    <source>
        <dbReference type="ARBA" id="ARBA00023239"/>
    </source>
</evidence>
<comment type="cofactor">
    <cofactor evidence="1">
        <name>thiamine diphosphate</name>
        <dbReference type="ChEBI" id="CHEBI:58937"/>
    </cofactor>
</comment>
<dbReference type="InterPro" id="IPR047213">
    <property type="entry name" value="TPP_PYR_PDC_IPDC-like"/>
</dbReference>
<dbReference type="FunFam" id="3.40.50.970:FF:000024">
    <property type="entry name" value="Pyruvate decarboxylase isozyme"/>
    <property type="match status" value="1"/>
</dbReference>
<evidence type="ECO:0000256" key="5">
    <source>
        <dbReference type="ARBA" id="ARBA00022842"/>
    </source>
</evidence>
<dbReference type="GO" id="GO:0005829">
    <property type="term" value="C:cytosol"/>
    <property type="evidence" value="ECO:0007669"/>
    <property type="project" value="TreeGrafter"/>
</dbReference>
<evidence type="ECO:0000256" key="1">
    <source>
        <dbReference type="ARBA" id="ARBA00001964"/>
    </source>
</evidence>
<keyword evidence="3 8" id="KW-0479">Metal-binding</keyword>
<accession>A0A1G4MEG7</accession>
<dbReference type="SUPFAM" id="SSF52467">
    <property type="entry name" value="DHS-like NAD/FAD-binding domain"/>
    <property type="match status" value="1"/>
</dbReference>
<keyword evidence="7" id="KW-0456">Lyase</keyword>
<feature type="domain" description="Thiamine pyrophosphate enzyme central" evidence="10">
    <location>
        <begin position="248"/>
        <end position="362"/>
    </location>
</feature>
<dbReference type="InterPro" id="IPR012000">
    <property type="entry name" value="Thiamin_PyroP_enz_cen_dom"/>
</dbReference>
<feature type="domain" description="Thiamine pyrophosphate enzyme N-terminal TPP-binding" evidence="12">
    <location>
        <begin position="25"/>
        <end position="131"/>
    </location>
</feature>
<dbReference type="PANTHER" id="PTHR43452:SF3">
    <property type="entry name" value="TRANSAMINATED AMINO ACID DECARBOXYLASE"/>
    <property type="match status" value="1"/>
</dbReference>
<evidence type="ECO:0000259" key="10">
    <source>
        <dbReference type="Pfam" id="PF00205"/>
    </source>
</evidence>
<keyword evidence="4" id="KW-0210">Decarboxylase</keyword>
<protein>
    <submittedName>
        <fullName evidence="13">LAFE_0F03862g1_1</fullName>
    </submittedName>
</protein>
<dbReference type="STRING" id="4955.A0A1G4MEG7"/>
<organism evidence="13 14">
    <name type="scientific">Lachancea fermentati</name>
    <name type="common">Zygosaccharomyces fermentati</name>
    <dbReference type="NCBI Taxonomy" id="4955"/>
    <lineage>
        <taxon>Eukaryota</taxon>
        <taxon>Fungi</taxon>
        <taxon>Dikarya</taxon>
        <taxon>Ascomycota</taxon>
        <taxon>Saccharomycotina</taxon>
        <taxon>Saccharomycetes</taxon>
        <taxon>Saccharomycetales</taxon>
        <taxon>Saccharomycetaceae</taxon>
        <taxon>Lachancea</taxon>
    </lineage>
</organism>
<dbReference type="InterPro" id="IPR029061">
    <property type="entry name" value="THDP-binding"/>
</dbReference>
<dbReference type="Gene3D" id="3.40.50.1220">
    <property type="entry name" value="TPP-binding domain"/>
    <property type="match status" value="1"/>
</dbReference>
<evidence type="ECO:0000256" key="9">
    <source>
        <dbReference type="RuleBase" id="RU362132"/>
    </source>
</evidence>
<dbReference type="SUPFAM" id="SSF52518">
    <property type="entry name" value="Thiamin diphosphate-binding fold (THDP-binding)"/>
    <property type="match status" value="2"/>
</dbReference>
<dbReference type="EMBL" id="LT598490">
    <property type="protein sequence ID" value="SCW02321.1"/>
    <property type="molecule type" value="Genomic_DNA"/>
</dbReference>
<dbReference type="CDD" id="cd07038">
    <property type="entry name" value="TPP_PYR_PDC_IPDC_like"/>
    <property type="match status" value="1"/>
</dbReference>
<dbReference type="GO" id="GO:0000287">
    <property type="term" value="F:magnesium ion binding"/>
    <property type="evidence" value="ECO:0007669"/>
    <property type="project" value="InterPro"/>
</dbReference>
<keyword evidence="14" id="KW-1185">Reference proteome</keyword>
<dbReference type="GO" id="GO:0030976">
    <property type="term" value="F:thiamine pyrophosphate binding"/>
    <property type="evidence" value="ECO:0007669"/>
    <property type="project" value="InterPro"/>
</dbReference>
<evidence type="ECO:0000256" key="8">
    <source>
        <dbReference type="PIRSR" id="PIRSR036565-2"/>
    </source>
</evidence>
<evidence type="ECO:0000256" key="4">
    <source>
        <dbReference type="ARBA" id="ARBA00022793"/>
    </source>
</evidence>
<dbReference type="InterPro" id="IPR012001">
    <property type="entry name" value="Thiamin_PyroP_enz_TPP-bd_dom"/>
</dbReference>
<dbReference type="PANTHER" id="PTHR43452">
    <property type="entry name" value="PYRUVATE DECARBOXYLASE"/>
    <property type="match status" value="1"/>
</dbReference>
<evidence type="ECO:0000259" key="11">
    <source>
        <dbReference type="Pfam" id="PF02775"/>
    </source>
</evidence>
<keyword evidence="6 9" id="KW-0786">Thiamine pyrophosphate</keyword>
<dbReference type="Pfam" id="PF02775">
    <property type="entry name" value="TPP_enzyme_C"/>
    <property type="match status" value="1"/>
</dbReference>
<dbReference type="PIRSF" id="PIRSF036565">
    <property type="entry name" value="Pyruvt_ip_decrb"/>
    <property type="match status" value="1"/>
</dbReference>
<dbReference type="OrthoDB" id="308383at2759"/>
<evidence type="ECO:0000256" key="3">
    <source>
        <dbReference type="ARBA" id="ARBA00022723"/>
    </source>
</evidence>
<dbReference type="Gene3D" id="3.40.50.970">
    <property type="match status" value="2"/>
</dbReference>
<evidence type="ECO:0000256" key="6">
    <source>
        <dbReference type="ARBA" id="ARBA00023052"/>
    </source>
</evidence>
<gene>
    <name evidence="13" type="ORF">LAFE_0F03862G</name>
</gene>
<dbReference type="InterPro" id="IPR029035">
    <property type="entry name" value="DHS-like_NAD/FAD-binding_dom"/>
</dbReference>
<dbReference type="FunFam" id="3.40.50.970:FF:000019">
    <property type="entry name" value="Pyruvate decarboxylase isozyme"/>
    <property type="match status" value="1"/>
</dbReference>
<dbReference type="InterPro" id="IPR047214">
    <property type="entry name" value="TPP_PDC_IPDC"/>
</dbReference>
<comment type="cofactor">
    <cofactor evidence="8">
        <name>Mg(2+)</name>
        <dbReference type="ChEBI" id="CHEBI:18420"/>
    </cofactor>
    <text evidence="8">Binds 1 Mg(2+) per subunit.</text>
</comment>
<sequence>MAPVSFLDRTANIITDSESTRSQITLGQYVFERLLSCGTRTVFGVPGDFNLSLLEHMYDEEIENQGLKWVGTCNELNAAYAADGYSRYTNNIGCVITTFGVGELSALNGLAGAFAEDVKVLHIVGVTPSKFHTDAVVSHHNVHHLVPAPKNSNFEAPLHRVYHDMVKDRISCSTEFLDNLETACDQIDKVISDIFRHSKPGYIFIPADFADKLVDPVNLFAMPTINLDMVLSGNVFDERRIQIASDLLLQLIYKSKAPAVIGDVLCDRFGCTNQLREFVQKTQMWNFSSMMGRSILDESKPTFRGVYNGSESESQVSSIIQNCDLILHFGAIRNEMNTGHYSFSFSPNSTIVEIHPDYFKIYDSLSGKKTHIEGFPLKSFLQTVIECLDVQKLNFGYPDVVKKQAASISYDPDSPVTQSNLQLVFPKCLNPGDIFVTETGSFQFAVRDFVFPSNLKYISQGFYLSIGMALPAALGIGCGMVDYPRQHINEVENTVPKDYIPRLVLTEGDGAAQMTIQELSSFLRYNIPLEIFIWNNDGYTVERAIKGPTRAYNDIMPWNWTKILHALGDISETKTQNCKIETFGQLSKHLNALKLNDNRATIKLLEVKLERMDIPEQLKIMAKACRHT</sequence>
<dbReference type="OMA" id="AQEISVM"/>
<dbReference type="Pfam" id="PF00205">
    <property type="entry name" value="TPP_enzyme_M"/>
    <property type="match status" value="1"/>
</dbReference>
<dbReference type="AlphaFoldDB" id="A0A1G4MEG7"/>
<proteinExistence type="inferred from homology"/>
<evidence type="ECO:0000256" key="2">
    <source>
        <dbReference type="ARBA" id="ARBA00007812"/>
    </source>
</evidence>
<feature type="domain" description="Thiamine pyrophosphate enzyme TPP-binding" evidence="11">
    <location>
        <begin position="439"/>
        <end position="568"/>
    </location>
</feature>
<dbReference type="Pfam" id="PF02776">
    <property type="entry name" value="TPP_enzyme_N"/>
    <property type="match status" value="1"/>
</dbReference>
<evidence type="ECO:0000313" key="13">
    <source>
        <dbReference type="EMBL" id="SCW02321.1"/>
    </source>
</evidence>
<dbReference type="GO" id="GO:0000949">
    <property type="term" value="P:aromatic amino acid family catabolic process to alcohol via Ehrlich pathway"/>
    <property type="evidence" value="ECO:0007669"/>
    <property type="project" value="TreeGrafter"/>
</dbReference>
<dbReference type="CDD" id="cd02005">
    <property type="entry name" value="TPP_PDC_IPDC"/>
    <property type="match status" value="1"/>
</dbReference>
<dbReference type="InterPro" id="IPR012110">
    <property type="entry name" value="PDC/IPDC-like"/>
</dbReference>
<dbReference type="Proteomes" id="UP000190831">
    <property type="component" value="Chromosome F"/>
</dbReference>
<dbReference type="InterPro" id="IPR011766">
    <property type="entry name" value="TPP_enzyme_TPP-bd"/>
</dbReference>
<keyword evidence="5 8" id="KW-0460">Magnesium</keyword>
<dbReference type="GO" id="GO:0004737">
    <property type="term" value="F:pyruvate decarboxylase activity"/>
    <property type="evidence" value="ECO:0007669"/>
    <property type="project" value="TreeGrafter"/>
</dbReference>
<comment type="similarity">
    <text evidence="2 9">Belongs to the TPP enzyme family.</text>
</comment>